<evidence type="ECO:0000256" key="1">
    <source>
        <dbReference type="SAM" id="Phobius"/>
    </source>
</evidence>
<gene>
    <name evidence="2" type="ORF">HGMM_OP2C311</name>
</gene>
<dbReference type="AlphaFoldDB" id="H5SRP6"/>
<keyword evidence="1" id="KW-1133">Transmembrane helix</keyword>
<feature type="transmembrane region" description="Helical" evidence="1">
    <location>
        <begin position="12"/>
        <end position="33"/>
    </location>
</feature>
<evidence type="ECO:0000313" key="2">
    <source>
        <dbReference type="EMBL" id="BAL58763.1"/>
    </source>
</evidence>
<reference evidence="2" key="2">
    <citation type="journal article" date="2012" name="PLoS ONE">
        <title>A Deeply Branching Thermophilic Bacterium with an Ancient Acetyl-CoA Pathway Dominates a Subsurface Ecosystem.</title>
        <authorList>
            <person name="Takami H."/>
            <person name="Noguchi H."/>
            <person name="Takaki Y."/>
            <person name="Uchiyama I."/>
            <person name="Toyoda A."/>
            <person name="Nishi S."/>
            <person name="Chee G.-J."/>
            <person name="Arai W."/>
            <person name="Nunoura T."/>
            <person name="Itoh T."/>
            <person name="Hattori M."/>
            <person name="Takai K."/>
        </authorList>
    </citation>
    <scope>NUCLEOTIDE SEQUENCE</scope>
</reference>
<sequence>MNKWIYVQTLSGLSFAMVCIPLGLTVSQLKLLLGIDPRSLVTLQSGLQPLAENESLYEKVLNYDTVYIASYRRLGY</sequence>
<accession>H5SRP6</accession>
<keyword evidence="1" id="KW-0472">Membrane</keyword>
<keyword evidence="1" id="KW-0812">Transmembrane</keyword>
<proteinExistence type="predicted"/>
<dbReference type="EMBL" id="AP011801">
    <property type="protein sequence ID" value="BAL58763.1"/>
    <property type="molecule type" value="Genomic_DNA"/>
</dbReference>
<organism evidence="2">
    <name type="scientific">Acetithermum autotrophicum</name>
    <dbReference type="NCBI Taxonomy" id="1446466"/>
    <lineage>
        <taxon>Bacteria</taxon>
        <taxon>Candidatus Bipolaricaulota</taxon>
        <taxon>Candidatus Acetithermum</taxon>
    </lineage>
</organism>
<name>H5SRP6_ACEAU</name>
<reference evidence="2" key="1">
    <citation type="journal article" date="2005" name="Environ. Microbiol.">
        <title>Genetic and functional properties of uncultivated thermophilic crenarchaeotes from a subsurface gold mine as revealed by analysis of genome fragments.</title>
        <authorList>
            <person name="Nunoura T."/>
            <person name="Hirayama H."/>
            <person name="Takami H."/>
            <person name="Oida H."/>
            <person name="Nishi S."/>
            <person name="Shimamura S."/>
            <person name="Suzuki Y."/>
            <person name="Inagaki F."/>
            <person name="Takai K."/>
            <person name="Nealson K.H."/>
            <person name="Horikoshi K."/>
        </authorList>
    </citation>
    <scope>NUCLEOTIDE SEQUENCE</scope>
</reference>
<protein>
    <submittedName>
        <fullName evidence="2">Uncharacterized protein</fullName>
    </submittedName>
</protein>